<evidence type="ECO:0000313" key="17">
    <source>
        <dbReference type="Proteomes" id="UP000295146"/>
    </source>
</evidence>
<dbReference type="FunFam" id="2.40.10.170:FF:000005">
    <property type="entry name" value="ATP synthase subunit beta"/>
    <property type="match status" value="1"/>
</dbReference>
<dbReference type="SUPFAM" id="SSF52540">
    <property type="entry name" value="P-loop containing nucleoside triphosphate hydrolases"/>
    <property type="match status" value="1"/>
</dbReference>
<accession>A0A4R8BKH7</accession>
<dbReference type="InterPro" id="IPR000194">
    <property type="entry name" value="ATPase_F1/V1/A1_a/bsu_nucl-bd"/>
</dbReference>
<evidence type="ECO:0000256" key="7">
    <source>
        <dbReference type="ARBA" id="ARBA00022967"/>
    </source>
</evidence>
<evidence type="ECO:0000256" key="8">
    <source>
        <dbReference type="ARBA" id="ARBA00023065"/>
    </source>
</evidence>
<evidence type="ECO:0000256" key="9">
    <source>
        <dbReference type="ARBA" id="ARBA00023136"/>
    </source>
</evidence>
<dbReference type="InterPro" id="IPR055190">
    <property type="entry name" value="ATP-synt_VA_C"/>
</dbReference>
<dbReference type="GO" id="GO:0046933">
    <property type="term" value="F:proton-transporting ATP synthase activity, rotational mechanism"/>
    <property type="evidence" value="ECO:0007669"/>
    <property type="project" value="UniProtKB-UniRule"/>
</dbReference>
<dbReference type="CDD" id="cd01133">
    <property type="entry name" value="F1-ATPase_beta_CD"/>
    <property type="match status" value="1"/>
</dbReference>
<keyword evidence="11 14" id="KW-0066">ATP synthesis</keyword>
<evidence type="ECO:0000256" key="10">
    <source>
        <dbReference type="ARBA" id="ARBA00023196"/>
    </source>
</evidence>
<evidence type="ECO:0000256" key="12">
    <source>
        <dbReference type="ARBA" id="ARBA00052325"/>
    </source>
</evidence>
<dbReference type="SMART" id="SM00382">
    <property type="entry name" value="AAA"/>
    <property type="match status" value="1"/>
</dbReference>
<comment type="function">
    <text evidence="13">Produces ATP from ADP in the presence of a sodium ion gradient across the membrane. The beta chain is the catalytic subunit.</text>
</comment>
<dbReference type="NCBIfam" id="TIGR01039">
    <property type="entry name" value="atpD"/>
    <property type="match status" value="1"/>
</dbReference>
<dbReference type="Gene3D" id="1.10.1140.10">
    <property type="entry name" value="Bovine Mitochondrial F1-atpase, Atp Synthase Beta Chain, Chain D, domain 3"/>
    <property type="match status" value="1"/>
</dbReference>
<keyword evidence="8 14" id="KW-0406">Ion transport</keyword>
<evidence type="ECO:0000256" key="13">
    <source>
        <dbReference type="ARBA" id="ARBA00059242"/>
    </source>
</evidence>
<proteinExistence type="inferred from homology"/>
<dbReference type="InterPro" id="IPR003593">
    <property type="entry name" value="AAA+_ATPase"/>
</dbReference>
<evidence type="ECO:0000256" key="6">
    <source>
        <dbReference type="ARBA" id="ARBA00022840"/>
    </source>
</evidence>
<dbReference type="GO" id="GO:0046962">
    <property type="term" value="F:sodium-transporting ATPase activity, rotational mechanism"/>
    <property type="evidence" value="ECO:0007669"/>
    <property type="project" value="UniProtKB-EC"/>
</dbReference>
<comment type="subcellular location">
    <subcellularLocation>
        <location evidence="1 14">Cell membrane</location>
        <topology evidence="1 14">Peripheral membrane protein</topology>
    </subcellularLocation>
</comment>
<organism evidence="16 17">
    <name type="scientific">Kribbella pratensis</name>
    <dbReference type="NCBI Taxonomy" id="2512112"/>
    <lineage>
        <taxon>Bacteria</taxon>
        <taxon>Bacillati</taxon>
        <taxon>Actinomycetota</taxon>
        <taxon>Actinomycetes</taxon>
        <taxon>Propionibacteriales</taxon>
        <taxon>Kribbellaceae</taxon>
        <taxon>Kribbella</taxon>
    </lineage>
</organism>
<dbReference type="InterPro" id="IPR036121">
    <property type="entry name" value="ATPase_F1/V1/A1_a/bsu_N_sf"/>
</dbReference>
<dbReference type="InterPro" id="IPR005722">
    <property type="entry name" value="ATP_synth_F1_bsu"/>
</dbReference>
<dbReference type="FunFam" id="1.10.1140.10:FF:000001">
    <property type="entry name" value="ATP synthase subunit beta"/>
    <property type="match status" value="1"/>
</dbReference>
<dbReference type="AlphaFoldDB" id="A0A4R8BKH7"/>
<dbReference type="RefSeq" id="WP_134111307.1">
    <property type="nucleotide sequence ID" value="NZ_SODP01000005.1"/>
</dbReference>
<keyword evidence="4 14" id="KW-1003">Cell membrane</keyword>
<dbReference type="CDD" id="cd18110">
    <property type="entry name" value="ATP-synt_F1_beta_C"/>
    <property type="match status" value="1"/>
</dbReference>
<dbReference type="CDD" id="cd18115">
    <property type="entry name" value="ATP-synt_F1_beta_N"/>
    <property type="match status" value="1"/>
</dbReference>
<evidence type="ECO:0000256" key="3">
    <source>
        <dbReference type="ARBA" id="ARBA00022448"/>
    </source>
</evidence>
<dbReference type="PANTHER" id="PTHR15184">
    <property type="entry name" value="ATP SYNTHASE"/>
    <property type="match status" value="1"/>
</dbReference>
<dbReference type="GO" id="GO:0005524">
    <property type="term" value="F:ATP binding"/>
    <property type="evidence" value="ECO:0007669"/>
    <property type="project" value="UniProtKB-UniRule"/>
</dbReference>
<reference evidence="16 17" key="1">
    <citation type="submission" date="2019-03" db="EMBL/GenBank/DDBJ databases">
        <title>Genomic Encyclopedia of Type Strains, Phase III (KMG-III): the genomes of soil and plant-associated and newly described type strains.</title>
        <authorList>
            <person name="Whitman W."/>
        </authorList>
    </citation>
    <scope>NUCLEOTIDE SEQUENCE [LARGE SCALE GENOMIC DNA]</scope>
    <source>
        <strain evidence="16 17">VKM Ac-2573</strain>
    </source>
</reference>
<keyword evidence="17" id="KW-1185">Reference proteome</keyword>
<keyword evidence="5 14" id="KW-0547">Nucleotide-binding</keyword>
<dbReference type="InterPro" id="IPR050053">
    <property type="entry name" value="ATPase_alpha/beta_chains"/>
</dbReference>
<dbReference type="Gene3D" id="2.40.10.170">
    <property type="match status" value="1"/>
</dbReference>
<keyword evidence="14" id="KW-0375">Hydrogen ion transport</keyword>
<dbReference type="PROSITE" id="PS00152">
    <property type="entry name" value="ATPASE_ALPHA_BETA"/>
    <property type="match status" value="1"/>
</dbReference>
<dbReference type="HAMAP" id="MF_01347">
    <property type="entry name" value="ATP_synth_beta_bact"/>
    <property type="match status" value="1"/>
</dbReference>
<comment type="caution">
    <text evidence="16">The sequence shown here is derived from an EMBL/GenBank/DDBJ whole genome shotgun (WGS) entry which is preliminary data.</text>
</comment>
<keyword evidence="10 14" id="KW-0139">CF(1)</keyword>
<feature type="domain" description="AAA+ ATPase" evidence="15">
    <location>
        <begin position="161"/>
        <end position="410"/>
    </location>
</feature>
<dbReference type="InterPro" id="IPR004100">
    <property type="entry name" value="ATPase_F1/V1/A1_a/bsu_N"/>
</dbReference>
<dbReference type="Pfam" id="PF02874">
    <property type="entry name" value="ATP-synt_ab_N"/>
    <property type="match status" value="1"/>
</dbReference>
<evidence type="ECO:0000256" key="11">
    <source>
        <dbReference type="ARBA" id="ARBA00023310"/>
    </source>
</evidence>
<keyword evidence="3 14" id="KW-0813">Transport</keyword>
<evidence type="ECO:0000256" key="14">
    <source>
        <dbReference type="HAMAP-Rule" id="MF_01347"/>
    </source>
</evidence>
<dbReference type="Proteomes" id="UP000295146">
    <property type="component" value="Unassembled WGS sequence"/>
</dbReference>
<dbReference type="Pfam" id="PF22919">
    <property type="entry name" value="ATP-synt_VA_C"/>
    <property type="match status" value="1"/>
</dbReference>
<comment type="function">
    <text evidence="14">Produces ATP from ADP in the presence of a proton gradient across the membrane. The catalytic sites are hosted primarily by the beta subunits.</text>
</comment>
<evidence type="ECO:0000259" key="15">
    <source>
        <dbReference type="SMART" id="SM00382"/>
    </source>
</evidence>
<dbReference type="GO" id="GO:0005886">
    <property type="term" value="C:plasma membrane"/>
    <property type="evidence" value="ECO:0007669"/>
    <property type="project" value="UniProtKB-SubCell"/>
</dbReference>
<evidence type="ECO:0000256" key="1">
    <source>
        <dbReference type="ARBA" id="ARBA00004202"/>
    </source>
</evidence>
<dbReference type="GO" id="GO:0045259">
    <property type="term" value="C:proton-transporting ATP synthase complex"/>
    <property type="evidence" value="ECO:0007669"/>
    <property type="project" value="UniProtKB-KW"/>
</dbReference>
<dbReference type="PANTHER" id="PTHR15184:SF71">
    <property type="entry name" value="ATP SYNTHASE SUBUNIT BETA, MITOCHONDRIAL"/>
    <property type="match status" value="1"/>
</dbReference>
<feature type="binding site" evidence="14">
    <location>
        <begin position="169"/>
        <end position="176"/>
    </location>
    <ligand>
        <name>ATP</name>
        <dbReference type="ChEBI" id="CHEBI:30616"/>
    </ligand>
</feature>
<keyword evidence="6 14" id="KW-0067">ATP-binding</keyword>
<dbReference type="Pfam" id="PF00006">
    <property type="entry name" value="ATP-synt_ab"/>
    <property type="match status" value="1"/>
</dbReference>
<dbReference type="Gene3D" id="3.40.50.300">
    <property type="entry name" value="P-loop containing nucleotide triphosphate hydrolases"/>
    <property type="match status" value="1"/>
</dbReference>
<keyword evidence="9 14" id="KW-0472">Membrane</keyword>
<name>A0A4R8BKH7_9ACTN</name>
<comment type="catalytic activity">
    <reaction evidence="12">
        <text>4 Na(+)(in) + ATP + H2O = 4 Na(+)(out) + ADP + phosphate + H(+)</text>
        <dbReference type="Rhea" id="RHEA:58156"/>
        <dbReference type="ChEBI" id="CHEBI:15377"/>
        <dbReference type="ChEBI" id="CHEBI:15378"/>
        <dbReference type="ChEBI" id="CHEBI:29101"/>
        <dbReference type="ChEBI" id="CHEBI:30616"/>
        <dbReference type="ChEBI" id="CHEBI:43474"/>
        <dbReference type="ChEBI" id="CHEBI:456216"/>
        <dbReference type="EC" id="7.2.2.1"/>
    </reaction>
</comment>
<keyword evidence="7 14" id="KW-1278">Translocase</keyword>
<dbReference type="InterPro" id="IPR027417">
    <property type="entry name" value="P-loop_NTPase"/>
</dbReference>
<evidence type="ECO:0000313" key="16">
    <source>
        <dbReference type="EMBL" id="TDW54521.1"/>
    </source>
</evidence>
<sequence length="484" mass="53110">MTATVTEKNNEAGATGIGRVARVIGPVVDVEFPVDAMPDMYNALEVDITLGDLTQTITLEVALHVGDNIVRAISMKPTDGLVRGAEVRDTGAAISVPVGDVTKGRVWSVTGKCLSQDESEFEITERWPIHRKAPAFDQLESKTEMLETGIKVLDLLTPYVQGGKIGLFGGAGVGKTVLIQEMIYRIAHNFGGTSVFAGVGERTREGNDLINEMEEAGVFKDTALVFGQMDEPPGTRLRVALSALTMAEYFRDVAQQDVLLFIDNIFRFTQAGSEVSTLLGRMPSAVGYQPNLADEMGVLQERITSTRGHSITSMQAIYVPADDYTDPAPATTFAHLDATTELSRDIAARGLYPAVDPLTSTSRILDPQYIGQEHYDVAVRVKQILQKNKELQDIIAILGVDELSEEDKITVARARRIEQFLSQNTYMAEKFTNIPGSTVPLKDTIESFKKITEGEYDHVAEQAFFNVGSLEDVDRKWAELQKEN</sequence>
<dbReference type="FunFam" id="3.40.50.300:FF:000004">
    <property type="entry name" value="ATP synthase subunit beta"/>
    <property type="match status" value="1"/>
</dbReference>
<comment type="catalytic activity">
    <reaction evidence="14">
        <text>ATP + H2O + 4 H(+)(in) = ADP + phosphate + 5 H(+)(out)</text>
        <dbReference type="Rhea" id="RHEA:57720"/>
        <dbReference type="ChEBI" id="CHEBI:15377"/>
        <dbReference type="ChEBI" id="CHEBI:15378"/>
        <dbReference type="ChEBI" id="CHEBI:30616"/>
        <dbReference type="ChEBI" id="CHEBI:43474"/>
        <dbReference type="ChEBI" id="CHEBI:456216"/>
        <dbReference type="EC" id="7.1.2.2"/>
    </reaction>
</comment>
<dbReference type="SUPFAM" id="SSF47917">
    <property type="entry name" value="C-terminal domain of alpha and beta subunits of F1 ATP synthase"/>
    <property type="match status" value="1"/>
</dbReference>
<evidence type="ECO:0000256" key="2">
    <source>
        <dbReference type="ARBA" id="ARBA00008936"/>
    </source>
</evidence>
<dbReference type="InterPro" id="IPR020003">
    <property type="entry name" value="ATPase_a/bsu_AS"/>
</dbReference>
<comment type="similarity">
    <text evidence="2 14">Belongs to the ATPase alpha/beta chains family.</text>
</comment>
<protein>
    <recommendedName>
        <fullName evidence="14">ATP synthase subunit beta</fullName>
        <ecNumber evidence="14">7.1.2.2</ecNumber>
    </recommendedName>
    <alternativeName>
        <fullName evidence="14">ATP synthase F1 sector subunit beta</fullName>
    </alternativeName>
    <alternativeName>
        <fullName evidence="14">F-ATPase subunit beta</fullName>
    </alternativeName>
</protein>
<dbReference type="OrthoDB" id="9801639at2"/>
<dbReference type="EMBL" id="SODP01000005">
    <property type="protein sequence ID" value="TDW54521.1"/>
    <property type="molecule type" value="Genomic_DNA"/>
</dbReference>
<dbReference type="EC" id="7.1.2.2" evidence="14"/>
<dbReference type="InterPro" id="IPR024034">
    <property type="entry name" value="ATPase_F1/V1_b/a_C"/>
</dbReference>
<dbReference type="SUPFAM" id="SSF50615">
    <property type="entry name" value="N-terminal domain of alpha and beta subunits of F1 ATP synthase"/>
    <property type="match status" value="1"/>
</dbReference>
<evidence type="ECO:0000256" key="5">
    <source>
        <dbReference type="ARBA" id="ARBA00022741"/>
    </source>
</evidence>
<evidence type="ECO:0000256" key="4">
    <source>
        <dbReference type="ARBA" id="ARBA00022475"/>
    </source>
</evidence>
<gene>
    <name evidence="14" type="primary">atpD</name>
    <name evidence="16" type="ORF">EV653_7840</name>
</gene>